<evidence type="ECO:0000259" key="1">
    <source>
        <dbReference type="Pfam" id="PF19263"/>
    </source>
</evidence>
<dbReference type="AlphaFoldDB" id="A0A6L3N2V9"/>
<reference evidence="2 3" key="1">
    <citation type="submission" date="2019-09" db="EMBL/GenBank/DDBJ databases">
        <title>Draft genome sequences of 48 bacterial type strains from the CCUG.</title>
        <authorList>
            <person name="Tunovic T."/>
            <person name="Pineiro-Iglesias B."/>
            <person name="Unosson C."/>
            <person name="Inganas E."/>
            <person name="Ohlen M."/>
            <person name="Cardew S."/>
            <person name="Jensie-Markopoulos S."/>
            <person name="Salva-Serra F."/>
            <person name="Jaen-Luchoro D."/>
            <person name="Karlsson R."/>
            <person name="Svensson-Stadler L."/>
            <person name="Chun J."/>
            <person name="Moore E."/>
        </authorList>
    </citation>
    <scope>NUCLEOTIDE SEQUENCE [LARGE SCALE GENOMIC DNA]</scope>
    <source>
        <strain evidence="2 3">CCUG 65686</strain>
    </source>
</reference>
<proteinExistence type="predicted"/>
<dbReference type="Proteomes" id="UP000473470">
    <property type="component" value="Unassembled WGS sequence"/>
</dbReference>
<sequence length="523" mass="60132">MENQAKEAVDTIQLIGEFEDAFSAWDNPPGNEELDEQDRLYLLIDNDSEHLTHEQAQASISDLMVNAHSDLTPEQALERDLATLRAKYSILIYGGRPLVCFRHPLLGLQFQKFEAFNKYHAHMFHMIEVIGKDGKRKEPKKVYSTHAFVEDKRTTRYENIVFDPTEKAAPTSWNLWTGFKVTPKQGNVELFMKLIEALCDDDQECIEYFLNYLAHMVQKPWELPQKAIVMRGAQGIGKGTIMATLGKLTDNFKHLSTADALTGNFNGHMIDAFIVFSDEAVHNGDKAAEGRMKAMITESTLTVNAKGKDVISVRNYIRLFVASNEDWAVPVGEGDRRYFVLDCSPRYKGQVKPGEFFYEYNQWLENGGLEAIYYMLKNRDISEFNSRLSPKTAGRVQLLIKGLNPSLKFIYECLNGTIELDESTQRFTEDGKIRWFRKSIYKAMLEWLPTQGIKEKPTADDFGKHINKALQFDLDNPKWKTNWKTREDYFYEMPSRKVAMERFAQVVADAAPEVVFFSYSEQT</sequence>
<dbReference type="InterPro" id="IPR027417">
    <property type="entry name" value="P-loop_NTPase"/>
</dbReference>
<gene>
    <name evidence="2" type="ORF">F7R25_03735</name>
</gene>
<name>A0A6L3N2V9_9BURK</name>
<dbReference type="Pfam" id="PF19263">
    <property type="entry name" value="DUF5906"/>
    <property type="match status" value="1"/>
</dbReference>
<dbReference type="InterPro" id="IPR045455">
    <property type="entry name" value="NrS-1_pol-like_helicase"/>
</dbReference>
<dbReference type="EMBL" id="VZOK01000004">
    <property type="protein sequence ID" value="KAB0640615.1"/>
    <property type="molecule type" value="Genomic_DNA"/>
</dbReference>
<dbReference type="Gene3D" id="3.40.50.300">
    <property type="entry name" value="P-loop containing nucleotide triphosphate hydrolases"/>
    <property type="match status" value="1"/>
</dbReference>
<comment type="caution">
    <text evidence="2">The sequence shown here is derived from an EMBL/GenBank/DDBJ whole genome shotgun (WGS) entry which is preliminary data.</text>
</comment>
<accession>A0A6L3N2V9</accession>
<protein>
    <recommendedName>
        <fullName evidence="1">NrS-1 polymerase-like helicase domain-containing protein</fullName>
    </recommendedName>
</protein>
<evidence type="ECO:0000313" key="3">
    <source>
        <dbReference type="Proteomes" id="UP000473470"/>
    </source>
</evidence>
<feature type="domain" description="NrS-1 polymerase-like helicase" evidence="1">
    <location>
        <begin position="230"/>
        <end position="337"/>
    </location>
</feature>
<organism evidence="2 3">
    <name type="scientific">Burkholderia stagnalis</name>
    <dbReference type="NCBI Taxonomy" id="1503054"/>
    <lineage>
        <taxon>Bacteria</taxon>
        <taxon>Pseudomonadati</taxon>
        <taxon>Pseudomonadota</taxon>
        <taxon>Betaproteobacteria</taxon>
        <taxon>Burkholderiales</taxon>
        <taxon>Burkholderiaceae</taxon>
        <taxon>Burkholderia</taxon>
        <taxon>Burkholderia cepacia complex</taxon>
    </lineage>
</organism>
<dbReference type="RefSeq" id="WP_150998257.1">
    <property type="nucleotide sequence ID" value="NZ_CABVPM010000001.1"/>
</dbReference>
<evidence type="ECO:0000313" key="2">
    <source>
        <dbReference type="EMBL" id="KAB0640615.1"/>
    </source>
</evidence>